<keyword evidence="7" id="KW-1185">Reference proteome</keyword>
<feature type="DNA-binding region" description="H-T-H motif" evidence="4">
    <location>
        <begin position="43"/>
        <end position="62"/>
    </location>
</feature>
<reference evidence="6 7" key="1">
    <citation type="submission" date="2020-03" db="EMBL/GenBank/DDBJ databases">
        <title>Genomic Encyclopedia of Type Strains, Phase IV (KMG-IV): sequencing the most valuable type-strain genomes for metagenomic binning, comparative biology and taxonomic classification.</title>
        <authorList>
            <person name="Goeker M."/>
        </authorList>
    </citation>
    <scope>NUCLEOTIDE SEQUENCE [LARGE SCALE GENOMIC DNA]</scope>
    <source>
        <strain evidence="6 7">DSM 19867</strain>
    </source>
</reference>
<dbReference type="InterPro" id="IPR050109">
    <property type="entry name" value="HTH-type_TetR-like_transc_reg"/>
</dbReference>
<evidence type="ECO:0000256" key="4">
    <source>
        <dbReference type="PROSITE-ProRule" id="PRU00335"/>
    </source>
</evidence>
<keyword evidence="3" id="KW-0804">Transcription</keyword>
<dbReference type="SUPFAM" id="SSF46689">
    <property type="entry name" value="Homeodomain-like"/>
    <property type="match status" value="1"/>
</dbReference>
<evidence type="ECO:0000256" key="1">
    <source>
        <dbReference type="ARBA" id="ARBA00023015"/>
    </source>
</evidence>
<dbReference type="PRINTS" id="PR00455">
    <property type="entry name" value="HTHTETR"/>
</dbReference>
<dbReference type="AlphaFoldDB" id="A0A846MUL0"/>
<dbReference type="Proteomes" id="UP000570514">
    <property type="component" value="Unassembled WGS sequence"/>
</dbReference>
<sequence length="228" mass="25348">MVMVEGRKPTLSESRKLTPDERRAAILDIAREAFLQDGYSGTSMSRIAAEVGGSKATLYSYFPSKKELFIAVTDRETQQLYDEIFKTQLSFEPTAAAFQDFVRRCLHGLLSDTIIAGYRLIIAEAGRFPEMGKQTYELSVRRGAERLAHYFAEAMAHGTLRLCDPVEAAESFLDLAAGNLHTQRLWNAVEKVAPEALEREAKRITGVFLAAYGNDTLSQAARRDDSAS</sequence>
<gene>
    <name evidence="6" type="ORF">FHS83_000354</name>
</gene>
<accession>A0A846MUL0</accession>
<dbReference type="Pfam" id="PF14246">
    <property type="entry name" value="TetR_C_7"/>
    <property type="match status" value="1"/>
</dbReference>
<dbReference type="PROSITE" id="PS50977">
    <property type="entry name" value="HTH_TETR_2"/>
    <property type="match status" value="1"/>
</dbReference>
<dbReference type="InterPro" id="IPR036271">
    <property type="entry name" value="Tet_transcr_reg_TetR-rel_C_sf"/>
</dbReference>
<dbReference type="InterPro" id="IPR001647">
    <property type="entry name" value="HTH_TetR"/>
</dbReference>
<evidence type="ECO:0000256" key="3">
    <source>
        <dbReference type="ARBA" id="ARBA00023163"/>
    </source>
</evidence>
<organism evidence="6 7">
    <name type="scientific">Rhizomicrobium palustre</name>
    <dbReference type="NCBI Taxonomy" id="189966"/>
    <lineage>
        <taxon>Bacteria</taxon>
        <taxon>Pseudomonadati</taxon>
        <taxon>Pseudomonadota</taxon>
        <taxon>Alphaproteobacteria</taxon>
        <taxon>Micropepsales</taxon>
        <taxon>Micropepsaceae</taxon>
        <taxon>Rhizomicrobium</taxon>
    </lineage>
</organism>
<keyword evidence="2 4" id="KW-0238">DNA-binding</keyword>
<proteinExistence type="predicted"/>
<dbReference type="GO" id="GO:0003700">
    <property type="term" value="F:DNA-binding transcription factor activity"/>
    <property type="evidence" value="ECO:0007669"/>
    <property type="project" value="TreeGrafter"/>
</dbReference>
<feature type="domain" description="HTH tetR-type" evidence="5">
    <location>
        <begin position="20"/>
        <end position="80"/>
    </location>
</feature>
<dbReference type="InterPro" id="IPR009057">
    <property type="entry name" value="Homeodomain-like_sf"/>
</dbReference>
<dbReference type="PANTHER" id="PTHR30055:SF119">
    <property type="entry name" value="NALC"/>
    <property type="match status" value="1"/>
</dbReference>
<dbReference type="InterPro" id="IPR039536">
    <property type="entry name" value="TetR_C_Proteobacteria"/>
</dbReference>
<dbReference type="Pfam" id="PF00440">
    <property type="entry name" value="TetR_N"/>
    <property type="match status" value="1"/>
</dbReference>
<dbReference type="SUPFAM" id="SSF48498">
    <property type="entry name" value="Tetracyclin repressor-like, C-terminal domain"/>
    <property type="match status" value="1"/>
</dbReference>
<protein>
    <submittedName>
        <fullName evidence="6">AcrR family transcriptional regulator</fullName>
    </submittedName>
</protein>
<dbReference type="EMBL" id="JAASRM010000001">
    <property type="protein sequence ID" value="NIK87036.1"/>
    <property type="molecule type" value="Genomic_DNA"/>
</dbReference>
<name>A0A846MUL0_9PROT</name>
<evidence type="ECO:0000256" key="2">
    <source>
        <dbReference type="ARBA" id="ARBA00023125"/>
    </source>
</evidence>
<dbReference type="GO" id="GO:0000976">
    <property type="term" value="F:transcription cis-regulatory region binding"/>
    <property type="evidence" value="ECO:0007669"/>
    <property type="project" value="TreeGrafter"/>
</dbReference>
<keyword evidence="1" id="KW-0805">Transcription regulation</keyword>
<evidence type="ECO:0000259" key="5">
    <source>
        <dbReference type="PROSITE" id="PS50977"/>
    </source>
</evidence>
<comment type="caution">
    <text evidence="6">The sequence shown here is derived from an EMBL/GenBank/DDBJ whole genome shotgun (WGS) entry which is preliminary data.</text>
</comment>
<dbReference type="PANTHER" id="PTHR30055">
    <property type="entry name" value="HTH-TYPE TRANSCRIPTIONAL REGULATOR RUTR"/>
    <property type="match status" value="1"/>
</dbReference>
<dbReference type="RefSeq" id="WP_167080269.1">
    <property type="nucleotide sequence ID" value="NZ_BAAADC010000001.1"/>
</dbReference>
<evidence type="ECO:0000313" key="6">
    <source>
        <dbReference type="EMBL" id="NIK87036.1"/>
    </source>
</evidence>
<evidence type="ECO:0000313" key="7">
    <source>
        <dbReference type="Proteomes" id="UP000570514"/>
    </source>
</evidence>
<dbReference type="Gene3D" id="1.10.10.60">
    <property type="entry name" value="Homeodomain-like"/>
    <property type="match status" value="1"/>
</dbReference>
<dbReference type="FunFam" id="1.10.10.60:FF:000141">
    <property type="entry name" value="TetR family transcriptional regulator"/>
    <property type="match status" value="1"/>
</dbReference>
<dbReference type="Gene3D" id="1.10.357.10">
    <property type="entry name" value="Tetracycline Repressor, domain 2"/>
    <property type="match status" value="1"/>
</dbReference>